<feature type="transmembrane region" description="Helical" evidence="6">
    <location>
        <begin position="57"/>
        <end position="81"/>
    </location>
</feature>
<dbReference type="InterPro" id="IPR052337">
    <property type="entry name" value="SAT4-like"/>
</dbReference>
<protein>
    <recommendedName>
        <fullName evidence="7">Rhodopsin domain-containing protein</fullName>
    </recommendedName>
</protein>
<dbReference type="Pfam" id="PF20684">
    <property type="entry name" value="Fung_rhodopsin"/>
    <property type="match status" value="1"/>
</dbReference>
<keyword evidence="3 6" id="KW-1133">Transmembrane helix</keyword>
<keyword evidence="9" id="KW-1185">Reference proteome</keyword>
<evidence type="ECO:0000259" key="7">
    <source>
        <dbReference type="Pfam" id="PF20684"/>
    </source>
</evidence>
<feature type="non-terminal residue" evidence="8">
    <location>
        <position position="272"/>
    </location>
</feature>
<comment type="similarity">
    <text evidence="5">Belongs to the SAT4 family.</text>
</comment>
<evidence type="ECO:0000256" key="5">
    <source>
        <dbReference type="ARBA" id="ARBA00038359"/>
    </source>
</evidence>
<dbReference type="InterPro" id="IPR049326">
    <property type="entry name" value="Rhodopsin_dom_fungi"/>
</dbReference>
<feature type="transmembrane region" description="Helical" evidence="6">
    <location>
        <begin position="129"/>
        <end position="148"/>
    </location>
</feature>
<dbReference type="PANTHER" id="PTHR33048">
    <property type="entry name" value="PTH11-LIKE INTEGRAL MEMBRANE PROTEIN (AFU_ORTHOLOGUE AFUA_5G11245)"/>
    <property type="match status" value="1"/>
</dbReference>
<dbReference type="EMBL" id="ML996113">
    <property type="protein sequence ID" value="KAF2737795.1"/>
    <property type="molecule type" value="Genomic_DNA"/>
</dbReference>
<proteinExistence type="inferred from homology"/>
<gene>
    <name evidence="8" type="ORF">EJ04DRAFT_430322</name>
</gene>
<evidence type="ECO:0000256" key="2">
    <source>
        <dbReference type="ARBA" id="ARBA00022692"/>
    </source>
</evidence>
<evidence type="ECO:0000313" key="9">
    <source>
        <dbReference type="Proteomes" id="UP000799444"/>
    </source>
</evidence>
<dbReference type="OrthoDB" id="444631at2759"/>
<evidence type="ECO:0000313" key="8">
    <source>
        <dbReference type="EMBL" id="KAF2737795.1"/>
    </source>
</evidence>
<evidence type="ECO:0000256" key="6">
    <source>
        <dbReference type="SAM" id="Phobius"/>
    </source>
</evidence>
<feature type="transmembrane region" description="Helical" evidence="6">
    <location>
        <begin position="23"/>
        <end position="45"/>
    </location>
</feature>
<keyword evidence="2 6" id="KW-0812">Transmembrane</keyword>
<evidence type="ECO:0000256" key="1">
    <source>
        <dbReference type="ARBA" id="ARBA00004141"/>
    </source>
</evidence>
<feature type="domain" description="Rhodopsin" evidence="7">
    <location>
        <begin position="41"/>
        <end position="272"/>
    </location>
</feature>
<feature type="transmembrane region" description="Helical" evidence="6">
    <location>
        <begin position="181"/>
        <end position="206"/>
    </location>
</feature>
<dbReference type="PANTHER" id="PTHR33048:SF47">
    <property type="entry name" value="INTEGRAL MEMBRANE PROTEIN-RELATED"/>
    <property type="match status" value="1"/>
</dbReference>
<keyword evidence="4 6" id="KW-0472">Membrane</keyword>
<comment type="subcellular location">
    <subcellularLocation>
        <location evidence="1">Membrane</location>
        <topology evidence="1">Multi-pass membrane protein</topology>
    </subcellularLocation>
</comment>
<feature type="transmembrane region" description="Helical" evidence="6">
    <location>
        <begin position="218"/>
        <end position="239"/>
    </location>
</feature>
<dbReference type="Proteomes" id="UP000799444">
    <property type="component" value="Unassembled WGS sequence"/>
</dbReference>
<organism evidence="8 9">
    <name type="scientific">Polyplosphaeria fusca</name>
    <dbReference type="NCBI Taxonomy" id="682080"/>
    <lineage>
        <taxon>Eukaryota</taxon>
        <taxon>Fungi</taxon>
        <taxon>Dikarya</taxon>
        <taxon>Ascomycota</taxon>
        <taxon>Pezizomycotina</taxon>
        <taxon>Dothideomycetes</taxon>
        <taxon>Pleosporomycetidae</taxon>
        <taxon>Pleosporales</taxon>
        <taxon>Tetraplosphaeriaceae</taxon>
        <taxon>Polyplosphaeria</taxon>
    </lineage>
</organism>
<comment type="caution">
    <text evidence="8">The sequence shown here is derived from an EMBL/GenBank/DDBJ whole genome shotgun (WGS) entry which is preliminary data.</text>
</comment>
<sequence>MLHPTAQEIAHQVAHANDDRRPIFIAANVVFLVLAFVAVGLRFFARRKSKTPLGWDDWLICLAAALLTGHVTCLLWCVRLGMGRHTIYITDVKGFLITSLFAETFYNLSIPATKLSILALYRRIFSRATGWFTATLNCTALFVILYTIPQCFTYVFRCVPVESLWTEYGPGTKVTCVNFQAIMVSFGIINIITDWFILLLPLPVLLGLKLERRAKWSICVLFLLGGLVCIVSIIRLLYARKPDSIDPSWDSIPIAAISTIEGSFGILAACLP</sequence>
<name>A0A9P4R469_9PLEO</name>
<dbReference type="GO" id="GO:0016020">
    <property type="term" value="C:membrane"/>
    <property type="evidence" value="ECO:0007669"/>
    <property type="project" value="UniProtKB-SubCell"/>
</dbReference>
<dbReference type="AlphaFoldDB" id="A0A9P4R469"/>
<feature type="transmembrane region" description="Helical" evidence="6">
    <location>
        <begin position="251"/>
        <end position="271"/>
    </location>
</feature>
<evidence type="ECO:0000256" key="4">
    <source>
        <dbReference type="ARBA" id="ARBA00023136"/>
    </source>
</evidence>
<evidence type="ECO:0000256" key="3">
    <source>
        <dbReference type="ARBA" id="ARBA00022989"/>
    </source>
</evidence>
<feature type="transmembrane region" description="Helical" evidence="6">
    <location>
        <begin position="87"/>
        <end position="108"/>
    </location>
</feature>
<reference evidence="8" key="1">
    <citation type="journal article" date="2020" name="Stud. Mycol.">
        <title>101 Dothideomycetes genomes: a test case for predicting lifestyles and emergence of pathogens.</title>
        <authorList>
            <person name="Haridas S."/>
            <person name="Albert R."/>
            <person name="Binder M."/>
            <person name="Bloem J."/>
            <person name="Labutti K."/>
            <person name="Salamov A."/>
            <person name="Andreopoulos B."/>
            <person name="Baker S."/>
            <person name="Barry K."/>
            <person name="Bills G."/>
            <person name="Bluhm B."/>
            <person name="Cannon C."/>
            <person name="Castanera R."/>
            <person name="Culley D."/>
            <person name="Daum C."/>
            <person name="Ezra D."/>
            <person name="Gonzalez J."/>
            <person name="Henrissat B."/>
            <person name="Kuo A."/>
            <person name="Liang C."/>
            <person name="Lipzen A."/>
            <person name="Lutzoni F."/>
            <person name="Magnuson J."/>
            <person name="Mondo S."/>
            <person name="Nolan M."/>
            <person name="Ohm R."/>
            <person name="Pangilinan J."/>
            <person name="Park H.-J."/>
            <person name="Ramirez L."/>
            <person name="Alfaro M."/>
            <person name="Sun H."/>
            <person name="Tritt A."/>
            <person name="Yoshinaga Y."/>
            <person name="Zwiers L.-H."/>
            <person name="Turgeon B."/>
            <person name="Goodwin S."/>
            <person name="Spatafora J."/>
            <person name="Crous P."/>
            <person name="Grigoriev I."/>
        </authorList>
    </citation>
    <scope>NUCLEOTIDE SEQUENCE</scope>
    <source>
        <strain evidence="8">CBS 125425</strain>
    </source>
</reference>
<accession>A0A9P4R469</accession>